<reference evidence="2 3" key="1">
    <citation type="submission" date="2019-12" db="EMBL/GenBank/DDBJ databases">
        <title>Nocardia sp. nov. ET3-3 isolated from soil.</title>
        <authorList>
            <person name="Kanchanasin P."/>
            <person name="Tanasupawat S."/>
            <person name="Yuki M."/>
            <person name="Kudo T."/>
        </authorList>
    </citation>
    <scope>NUCLEOTIDE SEQUENCE [LARGE SCALE GENOMIC DNA]</scope>
    <source>
        <strain evidence="2 3">ET3-3</strain>
    </source>
</reference>
<dbReference type="EMBL" id="WRPP01000007">
    <property type="protein sequence ID" value="MVU81650.1"/>
    <property type="molecule type" value="Genomic_DNA"/>
</dbReference>
<comment type="caution">
    <text evidence="2">The sequence shown here is derived from an EMBL/GenBank/DDBJ whole genome shotgun (WGS) entry which is preliminary data.</text>
</comment>
<dbReference type="RefSeq" id="WP_157391289.1">
    <property type="nucleotide sequence ID" value="NZ_WRPP01000007.1"/>
</dbReference>
<name>A0A7K1V4S1_9NOCA</name>
<feature type="compositionally biased region" description="Polar residues" evidence="1">
    <location>
        <begin position="135"/>
        <end position="150"/>
    </location>
</feature>
<protein>
    <submittedName>
        <fullName evidence="2">Uncharacterized protein</fullName>
    </submittedName>
</protein>
<keyword evidence="3" id="KW-1185">Reference proteome</keyword>
<evidence type="ECO:0000313" key="3">
    <source>
        <dbReference type="Proteomes" id="UP000466794"/>
    </source>
</evidence>
<organism evidence="2 3">
    <name type="scientific">Nocardia terrae</name>
    <dbReference type="NCBI Taxonomy" id="2675851"/>
    <lineage>
        <taxon>Bacteria</taxon>
        <taxon>Bacillati</taxon>
        <taxon>Actinomycetota</taxon>
        <taxon>Actinomycetes</taxon>
        <taxon>Mycobacteriales</taxon>
        <taxon>Nocardiaceae</taxon>
        <taxon>Nocardia</taxon>
    </lineage>
</organism>
<accession>A0A7K1V4S1</accession>
<evidence type="ECO:0000313" key="2">
    <source>
        <dbReference type="EMBL" id="MVU81650.1"/>
    </source>
</evidence>
<evidence type="ECO:0000256" key="1">
    <source>
        <dbReference type="SAM" id="MobiDB-lite"/>
    </source>
</evidence>
<feature type="region of interest" description="Disordered" evidence="1">
    <location>
        <begin position="121"/>
        <end position="150"/>
    </location>
</feature>
<dbReference type="AlphaFoldDB" id="A0A7K1V4S1"/>
<sequence length="150" mass="16428">MREKDSLWKCPTDRVLVGREHRGDENGTTRYRYARLVLGEGEDALTAAVSQGEWSSPIRESKSRFVANRGEVLIGREHQGDESGVTRYLVGTVSVDDRPVAFTDTGWSESVPESASQLVARDGEVMVGRSHSGDENGSTQHQNAAPTLPD</sequence>
<gene>
    <name evidence="2" type="ORF">GPX89_30980</name>
</gene>
<proteinExistence type="predicted"/>
<dbReference type="Proteomes" id="UP000466794">
    <property type="component" value="Unassembled WGS sequence"/>
</dbReference>